<dbReference type="SUPFAM" id="SSF55486">
    <property type="entry name" value="Metalloproteases ('zincins'), catalytic domain"/>
    <property type="match status" value="1"/>
</dbReference>
<evidence type="ECO:0000313" key="2">
    <source>
        <dbReference type="EMBL" id="SFL85839.1"/>
    </source>
</evidence>
<evidence type="ECO:0000313" key="3">
    <source>
        <dbReference type="Proteomes" id="UP000199152"/>
    </source>
</evidence>
<dbReference type="STRING" id="504800.SAMN04488085_1207"/>
<evidence type="ECO:0000256" key="1">
    <source>
        <dbReference type="SAM" id="SignalP"/>
    </source>
</evidence>
<dbReference type="Proteomes" id="UP000199152">
    <property type="component" value="Unassembled WGS sequence"/>
</dbReference>
<organism evidence="2 3">
    <name type="scientific">Geodermatophilus ruber</name>
    <dbReference type="NCBI Taxonomy" id="504800"/>
    <lineage>
        <taxon>Bacteria</taxon>
        <taxon>Bacillati</taxon>
        <taxon>Actinomycetota</taxon>
        <taxon>Actinomycetes</taxon>
        <taxon>Geodermatophilales</taxon>
        <taxon>Geodermatophilaceae</taxon>
        <taxon>Geodermatophilus</taxon>
    </lineage>
</organism>
<dbReference type="InParanoid" id="A0A1I4L4P0"/>
<dbReference type="AlphaFoldDB" id="A0A1I4L4P0"/>
<protein>
    <recommendedName>
        <fullName evidence="4">Repeat domain-containing protein</fullName>
    </recommendedName>
</protein>
<accession>A0A1I4L4P0</accession>
<feature type="chain" id="PRO_5011464692" description="Repeat domain-containing protein" evidence="1">
    <location>
        <begin position="45"/>
        <end position="708"/>
    </location>
</feature>
<dbReference type="RefSeq" id="WP_091329638.1">
    <property type="nucleotide sequence ID" value="NZ_FOSW01000020.1"/>
</dbReference>
<evidence type="ECO:0008006" key="4">
    <source>
        <dbReference type="Google" id="ProtNLM"/>
    </source>
</evidence>
<feature type="signal peptide" evidence="1">
    <location>
        <begin position="1"/>
        <end position="44"/>
    </location>
</feature>
<keyword evidence="1" id="KW-0732">Signal</keyword>
<gene>
    <name evidence="2" type="ORF">SAMN04488085_1207</name>
</gene>
<proteinExistence type="predicted"/>
<name>A0A1I4L4P0_9ACTN</name>
<sequence>MTLQTLLALELPVPVVPRPSSRLLALAAAAAAVLPVVAPTAASADPGETVVGELVQAWAEHPQPASHGGGGLLSWIAAGNGDAVRVPTEDVAGIEAGATVSVVVGGEVAEASPVAADLEPAREVLAAGVVADAPADPPVARAAAGTTNAVTVVMVVPAGATPDARTRAEVVAAVDGPVAAFWAEQTGGAVQLGVTASFDWFQASAGCADPYALWNQAAAHAGWVRAPQRHLLLYVPSDAPGCASGLAEIGSSLTSGGRLYVREAAPSVLAHELGHNFGLGHASLLQCDGAVDAGACGVTGYGDWYDVMGISWQQLGSLNAAHAARLGVLPAGTAPTVAAGAPPTQVTLAPVGARTGTRALRLTDPAGRTYWLEYRTATGRDGWLGTAGNWRGLQSGVQLRLAGDGADTSLLLDPTPSGSAQWSADGATAFPVNIPVSFAGGAFTVTVLEAGAQGARLEVRPGQAVAAPPAATQGTGEIGGTGFAYFLNDAFSGIANWVFAYGSPLDSVFVGDWDGDGVDTLAVRRGNTFLVRDSNTTGAADRTFAYGDPGDAVLVGDWDGDGRDTLAVRRGNQYLVRNSLTTGVADGSFFYGDPGDVVLVGDWDGDRADSLTVRRGALWFVKNGLTTGVADTTFGYGDPGDTVLVGRWRAGQRGDTLAVRRGNLYHLRFSLTSGPADQVVAYGDVTDTAFAGDWNADGVDTLGVRRPG</sequence>
<dbReference type="EMBL" id="FOSW01000020">
    <property type="protein sequence ID" value="SFL85839.1"/>
    <property type="molecule type" value="Genomic_DNA"/>
</dbReference>
<keyword evidence="3" id="KW-1185">Reference proteome</keyword>
<dbReference type="OrthoDB" id="3758789at2"/>
<reference evidence="2 3" key="1">
    <citation type="submission" date="2016-10" db="EMBL/GenBank/DDBJ databases">
        <authorList>
            <person name="de Groot N.N."/>
        </authorList>
    </citation>
    <scope>NUCLEOTIDE SEQUENCE [LARGE SCALE GENOMIC DNA]</scope>
    <source>
        <strain evidence="2 3">DSM 45317</strain>
    </source>
</reference>